<protein>
    <submittedName>
        <fullName evidence="4">Pyrrolo-quinoline quinone</fullName>
    </submittedName>
</protein>
<organism evidence="4 5">
    <name type="scientific">Propioniciclava flava</name>
    <dbReference type="NCBI Taxonomy" id="2072026"/>
    <lineage>
        <taxon>Bacteria</taxon>
        <taxon>Bacillati</taxon>
        <taxon>Actinomycetota</taxon>
        <taxon>Actinomycetes</taxon>
        <taxon>Propionibacteriales</taxon>
        <taxon>Propionibacteriaceae</taxon>
        <taxon>Propioniciclava</taxon>
    </lineage>
</organism>
<feature type="compositionally biased region" description="Low complexity" evidence="1">
    <location>
        <begin position="37"/>
        <end position="52"/>
    </location>
</feature>
<dbReference type="InterPro" id="IPR011047">
    <property type="entry name" value="Quinoprotein_ADH-like_sf"/>
</dbReference>
<dbReference type="RefSeq" id="WP_129458141.1">
    <property type="nucleotide sequence ID" value="NZ_PPCV01000003.1"/>
</dbReference>
<sequence length="569" mass="61883">MVKARRVVATGIAFATALSLAACSTETVQVGQRPNKPTSTAAPTPSTGQPSAIRLSSLPGWTDPTKDGATYTRPITDSDGTFSWSVVDANGIPISYTSREQVVFGTPDRYNQIPGVLTFRGNNHRTGGTYGTPTVTQEKLSVAWTKRIGEIRGEGSYWPGAGWTGQPLLVQWPRETKVAMGLADKFVNDDSFVEVIYPVFEGKIYRLDLATGEETKPPIEVGWGFKGTASIDPRGFPMLYAGQGLNDTNGTYGPWRYRAFDLIQNKEVWHISGLDPAAPRHEWGAFDSSALIDAETDTLIEPAENGLIYKVKLNSVYDPAAKKVSINPQVTRLRYTAPGNVRYGVENSAVAYRNLMFAADNSGKLFGWDATSLQMLWMRDVSDDTDASLVLSEEGDGVFLYTGNEVDNRIADGGKDAITNIRKIDALTGKQVWQYDIPAYYTGINGGVLSTPALGTGPSADMVFFNISRTTAPREGDMVALDKKTGGVIWRRHLGNYSWSSPTIVTTSSGKQYGILSDSDGVMHLFDPQTGQDIHTISLGKNVEATPSMFGDTLVVASYDRNIYAIKLS</sequence>
<proteinExistence type="predicted"/>
<name>A0A4Q2EGP1_9ACTN</name>
<feature type="region of interest" description="Disordered" evidence="1">
    <location>
        <begin position="27"/>
        <end position="68"/>
    </location>
</feature>
<comment type="caution">
    <text evidence="4">The sequence shown here is derived from an EMBL/GenBank/DDBJ whole genome shotgun (WGS) entry which is preliminary data.</text>
</comment>
<dbReference type="Gene3D" id="2.130.10.10">
    <property type="entry name" value="YVTN repeat-like/Quinoprotein amine dehydrogenase"/>
    <property type="match status" value="2"/>
</dbReference>
<feature type="signal peptide" evidence="2">
    <location>
        <begin position="1"/>
        <end position="21"/>
    </location>
</feature>
<evidence type="ECO:0000256" key="2">
    <source>
        <dbReference type="SAM" id="SignalP"/>
    </source>
</evidence>
<feature type="compositionally biased region" description="Polar residues" evidence="1">
    <location>
        <begin position="27"/>
        <end position="36"/>
    </location>
</feature>
<dbReference type="Pfam" id="PF13360">
    <property type="entry name" value="PQQ_2"/>
    <property type="match status" value="1"/>
</dbReference>
<feature type="chain" id="PRO_5039179537" evidence="2">
    <location>
        <begin position="22"/>
        <end position="569"/>
    </location>
</feature>
<dbReference type="PROSITE" id="PS51257">
    <property type="entry name" value="PROKAR_LIPOPROTEIN"/>
    <property type="match status" value="1"/>
</dbReference>
<feature type="domain" description="Pyrrolo-quinoline quinone repeat" evidence="3">
    <location>
        <begin position="349"/>
        <end position="494"/>
    </location>
</feature>
<dbReference type="InterPro" id="IPR015943">
    <property type="entry name" value="WD40/YVTN_repeat-like_dom_sf"/>
</dbReference>
<gene>
    <name evidence="4" type="ORF">C1706_05020</name>
</gene>
<dbReference type="PANTHER" id="PTHR34512:SF30">
    <property type="entry name" value="OUTER MEMBRANE PROTEIN ASSEMBLY FACTOR BAMB"/>
    <property type="match status" value="1"/>
</dbReference>
<dbReference type="PANTHER" id="PTHR34512">
    <property type="entry name" value="CELL SURFACE PROTEIN"/>
    <property type="match status" value="1"/>
</dbReference>
<dbReference type="EMBL" id="PPCV01000003">
    <property type="protein sequence ID" value="RXW32531.1"/>
    <property type="molecule type" value="Genomic_DNA"/>
</dbReference>
<reference evidence="4 5" key="1">
    <citation type="submission" date="2018-01" db="EMBL/GenBank/DDBJ databases">
        <title>Lactibacter flavus gen. nov., sp. nov., a novel bacterium of the family Propionibacteriaceae isolated from raw milk and dairy products.</title>
        <authorList>
            <person name="Wenning M."/>
            <person name="Breitenwieser F."/>
            <person name="Huptas C."/>
            <person name="von Neubeck M."/>
            <person name="Busse H.-J."/>
            <person name="Scherer S."/>
        </authorList>
    </citation>
    <scope>NUCLEOTIDE SEQUENCE [LARGE SCALE GENOMIC DNA]</scope>
    <source>
        <strain evidence="4 5">VG341</strain>
    </source>
</reference>
<evidence type="ECO:0000313" key="4">
    <source>
        <dbReference type="EMBL" id="RXW32531.1"/>
    </source>
</evidence>
<accession>A0A4Q2EGP1</accession>
<evidence type="ECO:0000313" key="5">
    <source>
        <dbReference type="Proteomes" id="UP000290624"/>
    </source>
</evidence>
<dbReference type="OrthoDB" id="105314at2"/>
<evidence type="ECO:0000259" key="3">
    <source>
        <dbReference type="Pfam" id="PF13360"/>
    </source>
</evidence>
<dbReference type="Proteomes" id="UP000290624">
    <property type="component" value="Unassembled WGS sequence"/>
</dbReference>
<keyword evidence="5" id="KW-1185">Reference proteome</keyword>
<dbReference type="InterPro" id="IPR002372">
    <property type="entry name" value="PQQ_rpt_dom"/>
</dbReference>
<dbReference type="AlphaFoldDB" id="A0A4Q2EGP1"/>
<evidence type="ECO:0000256" key="1">
    <source>
        <dbReference type="SAM" id="MobiDB-lite"/>
    </source>
</evidence>
<keyword evidence="2" id="KW-0732">Signal</keyword>
<dbReference type="SUPFAM" id="SSF50998">
    <property type="entry name" value="Quinoprotein alcohol dehydrogenase-like"/>
    <property type="match status" value="1"/>
</dbReference>